<accession>A0A0B7FLQ7</accession>
<dbReference type="Proteomes" id="UP000059188">
    <property type="component" value="Unassembled WGS sequence"/>
</dbReference>
<evidence type="ECO:0000313" key="2">
    <source>
        <dbReference type="Proteomes" id="UP000059188"/>
    </source>
</evidence>
<dbReference type="EMBL" id="LN679131">
    <property type="protein sequence ID" value="CEL58600.1"/>
    <property type="molecule type" value="Genomic_DNA"/>
</dbReference>
<reference evidence="1 2" key="1">
    <citation type="submission" date="2014-11" db="EMBL/GenBank/DDBJ databases">
        <authorList>
            <person name="Wibberg Daniel"/>
        </authorList>
    </citation>
    <scope>NUCLEOTIDE SEQUENCE [LARGE SCALE GENOMIC DNA]</scope>
    <source>
        <strain evidence="1">Rhizoctonia solani AG1-IB 7/3/14</strain>
    </source>
</reference>
<sequence>MNSSELEKFSQTLAIQETCANSTIIDAKCQQTDGETVSHLESFALFPIRLLLGNKPHRFTRGNFSDVSCEVNPHARRTFHSASNCVGHEISFVFWSHTCQVNCRVTMRPVISARFVARV</sequence>
<gene>
    <name evidence="1" type="ORF">RSOLAG1IB_08676</name>
</gene>
<name>A0A0B7FLQ7_THACB</name>
<proteinExistence type="predicted"/>
<organism evidence="1 2">
    <name type="scientific">Thanatephorus cucumeris (strain AG1-IB / isolate 7/3/14)</name>
    <name type="common">Lettuce bottom rot fungus</name>
    <name type="synonym">Rhizoctonia solani</name>
    <dbReference type="NCBI Taxonomy" id="1108050"/>
    <lineage>
        <taxon>Eukaryota</taxon>
        <taxon>Fungi</taxon>
        <taxon>Dikarya</taxon>
        <taxon>Basidiomycota</taxon>
        <taxon>Agaricomycotina</taxon>
        <taxon>Agaricomycetes</taxon>
        <taxon>Cantharellales</taxon>
        <taxon>Ceratobasidiaceae</taxon>
        <taxon>Rhizoctonia</taxon>
        <taxon>Rhizoctonia solani AG-1</taxon>
    </lineage>
</organism>
<protein>
    <submittedName>
        <fullName evidence="1">Uncharacterized protein</fullName>
    </submittedName>
</protein>
<keyword evidence="2" id="KW-1185">Reference proteome</keyword>
<evidence type="ECO:0000313" key="1">
    <source>
        <dbReference type="EMBL" id="CEL58600.1"/>
    </source>
</evidence>
<dbReference type="AlphaFoldDB" id="A0A0B7FLQ7"/>